<dbReference type="AlphaFoldDB" id="E4UVI9"/>
<evidence type="ECO:0000313" key="5">
    <source>
        <dbReference type="EMBL" id="EFR02316.1"/>
    </source>
</evidence>
<evidence type="ECO:0000256" key="1">
    <source>
        <dbReference type="ARBA" id="ARBA00022669"/>
    </source>
</evidence>
<dbReference type="EMBL" id="DS989825">
    <property type="protein sequence ID" value="EFR02316.1"/>
    <property type="molecule type" value="Genomic_DNA"/>
</dbReference>
<dbReference type="CDD" id="cd00118">
    <property type="entry name" value="LysM"/>
    <property type="match status" value="1"/>
</dbReference>
<keyword evidence="6" id="KW-1185">Reference proteome</keyword>
<dbReference type="InParanoid" id="E4UVI9"/>
<evidence type="ECO:0000256" key="2">
    <source>
        <dbReference type="ARBA" id="ARBA00023026"/>
    </source>
</evidence>
<keyword evidence="1" id="KW-0147">Chitin-binding</keyword>
<reference evidence="6" key="1">
    <citation type="journal article" date="2012" name="MBio">
        <title>Comparative genome analysis of Trichophyton rubrum and related dermatophytes reveals candidate genes involved in infection.</title>
        <authorList>
            <person name="Martinez D.A."/>
            <person name="Oliver B.G."/>
            <person name="Graeser Y."/>
            <person name="Goldberg J.M."/>
            <person name="Li W."/>
            <person name="Martinez-Rossi N.M."/>
            <person name="Monod M."/>
            <person name="Shelest E."/>
            <person name="Barton R.C."/>
            <person name="Birch E."/>
            <person name="Brakhage A.A."/>
            <person name="Chen Z."/>
            <person name="Gurr S.J."/>
            <person name="Heiman D."/>
            <person name="Heitman J."/>
            <person name="Kosti I."/>
            <person name="Rossi A."/>
            <person name="Saif S."/>
            <person name="Samalova M."/>
            <person name="Saunders C.W."/>
            <person name="Shea T."/>
            <person name="Summerbell R.C."/>
            <person name="Xu J."/>
            <person name="Young S."/>
            <person name="Zeng Q."/>
            <person name="Birren B.W."/>
            <person name="Cuomo C.A."/>
            <person name="White T.C."/>
        </authorList>
    </citation>
    <scope>NUCLEOTIDE SEQUENCE [LARGE SCALE GENOMIC DNA]</scope>
    <source>
        <strain evidence="6">ATCC MYA-4604 / CBS 118893</strain>
    </source>
</reference>
<sequence>MQVSCESSRVKFLHDDTLDSLCKTPCLAELELLRASIQKACTGDVMVPPWGAVYPATYIIDRYIYATRLSCLRDKQSGQYCQTMIANWANDKNASAHACSNCELGIQRIRLSSPFGYNDEEAAAFSSLTSSCGAEGYKYEIPAQYAQNWIGPFPDRSCDHSEITAEPNDTCISISGSHSVSTYHLIQENAMDFACRDLPRRSHYLCLPLHCKTHQLGITEDCHSLAEDFNITMTELLDWNPMINSNCTNLDSWRGWHLCKSSPTSTVPYREDGSLKRPERKLPAPPKPSPRAPGTIEGCYRYENAYEDLSALEASLNDCDFWAQKGEVEFNEFLAWNPSLRWGADCSLKPGYRYCIRRWEVRPTLPYFYCSEPNPRYIPSPSIPQSECSCYLEAGEADKKYLECSEPGEEFNLSLSEMRALNPWIPEDCKEDTFTSRYSEDGFLQLCMGRSNPDPSLPLPTSTQPDATRNCKEWHIVSEDDTCQSITEKYRISLDEFSSWNRGTGMDCSILWVGYGVCIEVSK</sequence>
<dbReference type="GeneID" id="10028002"/>
<feature type="compositionally biased region" description="Basic and acidic residues" evidence="3">
    <location>
        <begin position="269"/>
        <end position="282"/>
    </location>
</feature>
<protein>
    <recommendedName>
        <fullName evidence="4">LysM domain-containing protein</fullName>
    </recommendedName>
</protein>
<organism evidence="6">
    <name type="scientific">Arthroderma gypseum (strain ATCC MYA-4604 / CBS 118893)</name>
    <name type="common">Microsporum gypseum</name>
    <dbReference type="NCBI Taxonomy" id="535722"/>
    <lineage>
        <taxon>Eukaryota</taxon>
        <taxon>Fungi</taxon>
        <taxon>Dikarya</taxon>
        <taxon>Ascomycota</taxon>
        <taxon>Pezizomycotina</taxon>
        <taxon>Eurotiomycetes</taxon>
        <taxon>Eurotiomycetidae</taxon>
        <taxon>Onygenales</taxon>
        <taxon>Arthrodermataceae</taxon>
        <taxon>Nannizzia</taxon>
    </lineage>
</organism>
<keyword evidence="2" id="KW-0843">Virulence</keyword>
<dbReference type="VEuPathDB" id="FungiDB:MGYG_05313"/>
<evidence type="ECO:0000256" key="3">
    <source>
        <dbReference type="SAM" id="MobiDB-lite"/>
    </source>
</evidence>
<gene>
    <name evidence="5" type="ORF">MGYG_05313</name>
</gene>
<dbReference type="PROSITE" id="PS51782">
    <property type="entry name" value="LYSM"/>
    <property type="match status" value="1"/>
</dbReference>
<dbReference type="Gene3D" id="3.10.350.10">
    <property type="entry name" value="LysM domain"/>
    <property type="match status" value="2"/>
</dbReference>
<dbReference type="STRING" id="535722.E4UVI9"/>
<dbReference type="PANTHER" id="PTHR34997">
    <property type="entry name" value="AM15"/>
    <property type="match status" value="1"/>
</dbReference>
<dbReference type="SMART" id="SM00257">
    <property type="entry name" value="LysM"/>
    <property type="match status" value="1"/>
</dbReference>
<dbReference type="InterPro" id="IPR036779">
    <property type="entry name" value="LysM_dom_sf"/>
</dbReference>
<dbReference type="Pfam" id="PF01476">
    <property type="entry name" value="LysM"/>
    <property type="match status" value="1"/>
</dbReference>
<accession>E4UVI9</accession>
<feature type="domain" description="LysM" evidence="4">
    <location>
        <begin position="473"/>
        <end position="519"/>
    </location>
</feature>
<dbReference type="OMA" id="CKEWHIV"/>
<feature type="region of interest" description="Disordered" evidence="3">
    <location>
        <begin position="266"/>
        <end position="293"/>
    </location>
</feature>
<dbReference type="HOGENOM" id="CLU_010591_5_2_1"/>
<evidence type="ECO:0000259" key="4">
    <source>
        <dbReference type="PROSITE" id="PS51782"/>
    </source>
</evidence>
<name>E4UVI9_ARTGP</name>
<dbReference type="PANTHER" id="PTHR34997:SF1">
    <property type="entry name" value="PEPTIDOGLYCAN-BINDING LYSIN DOMAIN"/>
    <property type="match status" value="1"/>
</dbReference>
<dbReference type="RefSeq" id="XP_003172727.1">
    <property type="nucleotide sequence ID" value="XM_003172679.1"/>
</dbReference>
<proteinExistence type="predicted"/>
<dbReference type="eggNOG" id="KOG2806">
    <property type="taxonomic scope" value="Eukaryota"/>
</dbReference>
<evidence type="ECO:0000313" key="6">
    <source>
        <dbReference type="Proteomes" id="UP000002669"/>
    </source>
</evidence>
<dbReference type="InterPro" id="IPR018392">
    <property type="entry name" value="LysM"/>
</dbReference>
<dbReference type="InterPro" id="IPR052210">
    <property type="entry name" value="LysM1-like"/>
</dbReference>
<dbReference type="OrthoDB" id="4182065at2759"/>
<dbReference type="GO" id="GO:0008061">
    <property type="term" value="F:chitin binding"/>
    <property type="evidence" value="ECO:0007669"/>
    <property type="project" value="UniProtKB-KW"/>
</dbReference>
<dbReference type="Proteomes" id="UP000002669">
    <property type="component" value="Unassembled WGS sequence"/>
</dbReference>
<dbReference type="SUPFAM" id="SSF54106">
    <property type="entry name" value="LysM domain"/>
    <property type="match status" value="1"/>
</dbReference>